<evidence type="ECO:0000313" key="3">
    <source>
        <dbReference type="EMBL" id="CAF9934182.1"/>
    </source>
</evidence>
<dbReference type="InterPro" id="IPR046341">
    <property type="entry name" value="SET_dom_sf"/>
</dbReference>
<organism evidence="3 4">
    <name type="scientific">Imshaugia aleurites</name>
    <dbReference type="NCBI Taxonomy" id="172621"/>
    <lineage>
        <taxon>Eukaryota</taxon>
        <taxon>Fungi</taxon>
        <taxon>Dikarya</taxon>
        <taxon>Ascomycota</taxon>
        <taxon>Pezizomycotina</taxon>
        <taxon>Lecanoromycetes</taxon>
        <taxon>OSLEUM clade</taxon>
        <taxon>Lecanoromycetidae</taxon>
        <taxon>Lecanorales</taxon>
        <taxon>Lecanorineae</taxon>
        <taxon>Parmeliaceae</taxon>
        <taxon>Imshaugia</taxon>
    </lineage>
</organism>
<dbReference type="AlphaFoldDB" id="A0A8H3G055"/>
<protein>
    <recommendedName>
        <fullName evidence="2">SET domain-containing protein</fullName>
    </recommendedName>
</protein>
<dbReference type="EMBL" id="CAJPDT010000075">
    <property type="protein sequence ID" value="CAF9934182.1"/>
    <property type="molecule type" value="Genomic_DNA"/>
</dbReference>
<dbReference type="CDD" id="cd20071">
    <property type="entry name" value="SET_SMYD"/>
    <property type="match status" value="1"/>
</dbReference>
<dbReference type="InterPro" id="IPR053209">
    <property type="entry name" value="Gramillin-biosynth_MTr"/>
</dbReference>
<dbReference type="InterPro" id="IPR019734">
    <property type="entry name" value="TPR_rpt"/>
</dbReference>
<dbReference type="Gene3D" id="1.25.40.10">
    <property type="entry name" value="Tetratricopeptide repeat domain"/>
    <property type="match status" value="1"/>
</dbReference>
<feature type="domain" description="SET" evidence="2">
    <location>
        <begin position="158"/>
        <end position="355"/>
    </location>
</feature>
<evidence type="ECO:0000313" key="4">
    <source>
        <dbReference type="Proteomes" id="UP000664534"/>
    </source>
</evidence>
<dbReference type="InterPro" id="IPR001214">
    <property type="entry name" value="SET_dom"/>
</dbReference>
<sequence>MAPMPTEVLIWKLQGNTHYKDGKYLKAIESYDEALRRVSTEDHALILLLNRCQARLSSQHYDAALEDAMAVLDMDKTNEKGLFRAARACYGLGSFTQSRSHLVGLVQLYPRNKAAINDIERCEHRLREQAGDFNFASVLDEAVNKQPSPHLDRATYIGSIEVRKCAIESHGRGLFTTKAVKAGELLLCEKAFTTIFASDDRKDVTEVHHPKNTKPNGSKWRLKLRGELAANTFVKLSRNPSVVPAFADLYPGPDADEKIDEDTNLPDVDDAFVQYRIIYNGFGFPSNTYEYHWKSAQTPDDLKEDESGSLGIWISASYINHSCYPLVRRSYIGDMMIFRAQADIPVDTELKFGYISCLETYEQRQKMLEKWGFQCECQVCLAEKDHSQKKVKKRAKTIEKIIEHFEKNTGTDLGVYTDLLNALDSTYINPPAIEPRKAMIGPIINLISACHSDGLAAQVIELSLRMLRGLGFDFQVTSAAFKITRWGFMVDEVVVALADMADGYGAVNPTLYNDVLEMAKTAYEIMCGERVSWDLTYGSERRGNLGDSAGRVEDVVDGVQGLSFG</sequence>
<feature type="repeat" description="TPR" evidence="1">
    <location>
        <begin position="8"/>
        <end position="41"/>
    </location>
</feature>
<dbReference type="PROSITE" id="PS50280">
    <property type="entry name" value="SET"/>
    <property type="match status" value="1"/>
</dbReference>
<dbReference type="SUPFAM" id="SSF48452">
    <property type="entry name" value="TPR-like"/>
    <property type="match status" value="1"/>
</dbReference>
<keyword evidence="4" id="KW-1185">Reference proteome</keyword>
<dbReference type="PROSITE" id="PS50005">
    <property type="entry name" value="TPR"/>
    <property type="match status" value="1"/>
</dbReference>
<dbReference type="SMART" id="SM00028">
    <property type="entry name" value="TPR"/>
    <property type="match status" value="2"/>
</dbReference>
<gene>
    <name evidence="3" type="ORF">IMSHALPRED_009618</name>
</gene>
<dbReference type="Pfam" id="PF00856">
    <property type="entry name" value="SET"/>
    <property type="match status" value="1"/>
</dbReference>
<dbReference type="OrthoDB" id="438641at2759"/>
<dbReference type="SUPFAM" id="SSF82199">
    <property type="entry name" value="SET domain"/>
    <property type="match status" value="1"/>
</dbReference>
<name>A0A8H3G055_9LECA</name>
<dbReference type="Gene3D" id="2.170.270.10">
    <property type="entry name" value="SET domain"/>
    <property type="match status" value="1"/>
</dbReference>
<comment type="caution">
    <text evidence="3">The sequence shown here is derived from an EMBL/GenBank/DDBJ whole genome shotgun (WGS) entry which is preliminary data.</text>
</comment>
<dbReference type="PANTHER" id="PTHR47643">
    <property type="entry name" value="TPR DOMAIN PROTEIN (AFU_ORTHOLOGUE AFUA_5G12710)"/>
    <property type="match status" value="1"/>
</dbReference>
<reference evidence="3" key="1">
    <citation type="submission" date="2021-03" db="EMBL/GenBank/DDBJ databases">
        <authorList>
            <person name="Tagirdzhanova G."/>
        </authorList>
    </citation>
    <scope>NUCLEOTIDE SEQUENCE</scope>
</reference>
<accession>A0A8H3G055</accession>
<keyword evidence="1" id="KW-0802">TPR repeat</keyword>
<dbReference type="InterPro" id="IPR011990">
    <property type="entry name" value="TPR-like_helical_dom_sf"/>
</dbReference>
<evidence type="ECO:0000256" key="1">
    <source>
        <dbReference type="PROSITE-ProRule" id="PRU00339"/>
    </source>
</evidence>
<evidence type="ECO:0000259" key="2">
    <source>
        <dbReference type="PROSITE" id="PS50280"/>
    </source>
</evidence>
<dbReference type="Proteomes" id="UP000664534">
    <property type="component" value="Unassembled WGS sequence"/>
</dbReference>
<proteinExistence type="predicted"/>
<dbReference type="PANTHER" id="PTHR47643:SF2">
    <property type="entry name" value="TPR DOMAIN PROTEIN (AFU_ORTHOLOGUE AFUA_5G12710)"/>
    <property type="match status" value="1"/>
</dbReference>